<dbReference type="GeneID" id="5143487"/>
<dbReference type="EMBL" id="AM114193">
    <property type="protein sequence ID" value="CAJ37821.1"/>
    <property type="molecule type" value="Genomic_DNA"/>
</dbReference>
<organism evidence="9 10">
    <name type="scientific">Methanocella arvoryzae (strain DSM 22066 / NBRC 105507 / MRE50)</name>
    <dbReference type="NCBI Taxonomy" id="351160"/>
    <lineage>
        <taxon>Archaea</taxon>
        <taxon>Methanobacteriati</taxon>
        <taxon>Methanobacteriota</taxon>
        <taxon>Stenosarchaea group</taxon>
        <taxon>Methanomicrobia</taxon>
        <taxon>Methanocellales</taxon>
        <taxon>Methanocellaceae</taxon>
        <taxon>Methanocella</taxon>
    </lineage>
</organism>
<sequence length="247" mass="26696">MPDVNQVDQYLLELINRHAIPGFDGFFRVSTHFGSVAFWLAAFAAYSLIGKKKLIAAIFILALLFGTVINEDIKNIVQRERPEGAIVGASLTPVNYSFPSQHAQTAFMLAALATALLGIKYGLYAYLFAGYVALSRMYLGVHYLTDVAAGAVIGIVIAELVMLALYFNGVTKKTGLTGRFIQLGGITPPVEIATRGQMIVGLIIFLTGTGIATLAMLTSQYIVSLVFIALTYIAILKLPLAYAFFKA</sequence>
<dbReference type="SUPFAM" id="SSF48317">
    <property type="entry name" value="Acid phosphatase/Vanadium-dependent haloperoxidase"/>
    <property type="match status" value="1"/>
</dbReference>
<feature type="transmembrane region" description="Helical" evidence="7">
    <location>
        <begin position="54"/>
        <end position="73"/>
    </location>
</feature>
<keyword evidence="4" id="KW-0378">Hydrolase</keyword>
<dbReference type="STRING" id="351160.RRC37"/>
<feature type="transmembrane region" description="Helical" evidence="7">
    <location>
        <begin position="222"/>
        <end position="245"/>
    </location>
</feature>
<dbReference type="OrthoDB" id="10182at2157"/>
<dbReference type="PANTHER" id="PTHR14969">
    <property type="entry name" value="SPHINGOSINE-1-PHOSPHATE PHOSPHOHYDROLASE"/>
    <property type="match status" value="1"/>
</dbReference>
<evidence type="ECO:0000256" key="3">
    <source>
        <dbReference type="ARBA" id="ARBA00022692"/>
    </source>
</evidence>
<dbReference type="InterPro" id="IPR036938">
    <property type="entry name" value="PAP2/HPO_sf"/>
</dbReference>
<dbReference type="InterPro" id="IPR000326">
    <property type="entry name" value="PAP2/HPO"/>
</dbReference>
<keyword evidence="10" id="KW-1185">Reference proteome</keyword>
<keyword evidence="6 7" id="KW-0472">Membrane</keyword>
<feature type="domain" description="Phosphatidic acid phosphatase type 2/haloperoxidase" evidence="8">
    <location>
        <begin position="57"/>
        <end position="162"/>
    </location>
</feature>
<evidence type="ECO:0000256" key="5">
    <source>
        <dbReference type="ARBA" id="ARBA00022989"/>
    </source>
</evidence>
<dbReference type="Pfam" id="PF01569">
    <property type="entry name" value="PAP2"/>
    <property type="match status" value="1"/>
</dbReference>
<evidence type="ECO:0000259" key="8">
    <source>
        <dbReference type="SMART" id="SM00014"/>
    </source>
</evidence>
<dbReference type="RefSeq" id="WP_012034767.1">
    <property type="nucleotide sequence ID" value="NC_009464.1"/>
</dbReference>
<evidence type="ECO:0000256" key="1">
    <source>
        <dbReference type="ARBA" id="ARBA00004651"/>
    </source>
</evidence>
<dbReference type="Proteomes" id="UP000000663">
    <property type="component" value="Chromosome"/>
</dbReference>
<keyword evidence="5 7" id="KW-1133">Transmembrane helix</keyword>
<protein>
    <submittedName>
        <fullName evidence="9">Predicted phosphoesterase/phosphatase</fullName>
    </submittedName>
</protein>
<dbReference type="Gene3D" id="1.20.144.10">
    <property type="entry name" value="Phosphatidic acid phosphatase type 2/haloperoxidase"/>
    <property type="match status" value="1"/>
</dbReference>
<evidence type="ECO:0000256" key="6">
    <source>
        <dbReference type="ARBA" id="ARBA00023136"/>
    </source>
</evidence>
<dbReference type="AlphaFoldDB" id="Q0W1C2"/>
<accession>Q0W1C2</accession>
<reference evidence="9 10" key="1">
    <citation type="journal article" date="2006" name="Science">
        <title>Genome of rice cluster I archaea -- the key methane producers in the rice rhizosphere.</title>
        <authorList>
            <person name="Erkel C."/>
            <person name="Kube M."/>
            <person name="Reinhardt R."/>
            <person name="Liesack W."/>
        </authorList>
    </citation>
    <scope>NUCLEOTIDE SEQUENCE [LARGE SCALE GENOMIC DNA]</scope>
    <source>
        <strain evidence="10">DSM 22066 / NBRC 105507 / MRE50</strain>
    </source>
</reference>
<evidence type="ECO:0000256" key="7">
    <source>
        <dbReference type="SAM" id="Phobius"/>
    </source>
</evidence>
<keyword evidence="2" id="KW-1003">Cell membrane</keyword>
<gene>
    <name evidence="9" type="ORF">RRC37</name>
</gene>
<feature type="transmembrane region" description="Helical" evidence="7">
    <location>
        <begin position="198"/>
        <end position="216"/>
    </location>
</feature>
<comment type="subcellular location">
    <subcellularLocation>
        <location evidence="1">Cell membrane</location>
        <topology evidence="1">Multi-pass membrane protein</topology>
    </subcellularLocation>
</comment>
<evidence type="ECO:0000256" key="4">
    <source>
        <dbReference type="ARBA" id="ARBA00022801"/>
    </source>
</evidence>
<dbReference type="SMART" id="SM00014">
    <property type="entry name" value="acidPPc"/>
    <property type="match status" value="1"/>
</dbReference>
<feature type="transmembrane region" description="Helical" evidence="7">
    <location>
        <begin position="26"/>
        <end position="48"/>
    </location>
</feature>
<evidence type="ECO:0000256" key="2">
    <source>
        <dbReference type="ARBA" id="ARBA00022475"/>
    </source>
</evidence>
<proteinExistence type="predicted"/>
<dbReference type="eggNOG" id="arCOG03056">
    <property type="taxonomic scope" value="Archaea"/>
</dbReference>
<name>Q0W1C2_METAR</name>
<feature type="transmembrane region" description="Helical" evidence="7">
    <location>
        <begin position="147"/>
        <end position="167"/>
    </location>
</feature>
<dbReference type="KEGG" id="rci:RRC37"/>
<evidence type="ECO:0000313" key="10">
    <source>
        <dbReference type="Proteomes" id="UP000000663"/>
    </source>
</evidence>
<dbReference type="GO" id="GO:0005886">
    <property type="term" value="C:plasma membrane"/>
    <property type="evidence" value="ECO:0007669"/>
    <property type="project" value="UniProtKB-SubCell"/>
</dbReference>
<dbReference type="GO" id="GO:0016787">
    <property type="term" value="F:hydrolase activity"/>
    <property type="evidence" value="ECO:0007669"/>
    <property type="project" value="UniProtKB-KW"/>
</dbReference>
<feature type="transmembrane region" description="Helical" evidence="7">
    <location>
        <begin position="106"/>
        <end position="127"/>
    </location>
</feature>
<keyword evidence="3 7" id="KW-0812">Transmembrane</keyword>
<dbReference type="PANTHER" id="PTHR14969:SF62">
    <property type="entry name" value="DECAPRENYLPHOSPHORYL-5-PHOSPHORIBOSE PHOSPHATASE RV3807C-RELATED"/>
    <property type="match status" value="1"/>
</dbReference>
<evidence type="ECO:0000313" key="9">
    <source>
        <dbReference type="EMBL" id="CAJ37821.1"/>
    </source>
</evidence>